<dbReference type="RefSeq" id="WP_132977627.1">
    <property type="nucleotide sequence ID" value="NZ_SMAO01000006.1"/>
</dbReference>
<proteinExistence type="predicted"/>
<dbReference type="InterPro" id="IPR011990">
    <property type="entry name" value="TPR-like_helical_dom_sf"/>
</dbReference>
<comment type="caution">
    <text evidence="1">The sequence shown here is derived from an EMBL/GenBank/DDBJ whole genome shotgun (WGS) entry which is preliminary data.</text>
</comment>
<evidence type="ECO:0000313" key="1">
    <source>
        <dbReference type="EMBL" id="TCT20232.1"/>
    </source>
</evidence>
<reference evidence="1 2" key="1">
    <citation type="submission" date="2019-03" db="EMBL/GenBank/DDBJ databases">
        <title>Genomic Encyclopedia of Type Strains, Phase IV (KMG-IV): sequencing the most valuable type-strain genomes for metagenomic binning, comparative biology and taxonomic classification.</title>
        <authorList>
            <person name="Goeker M."/>
        </authorList>
    </citation>
    <scope>NUCLEOTIDE SEQUENCE [LARGE SCALE GENOMIC DNA]</scope>
    <source>
        <strain evidence="1 2">DSM 13587</strain>
    </source>
</reference>
<evidence type="ECO:0000313" key="2">
    <source>
        <dbReference type="Proteomes" id="UP000295717"/>
    </source>
</evidence>
<dbReference type="InterPro" id="IPR006597">
    <property type="entry name" value="Sel1-like"/>
</dbReference>
<dbReference type="SMART" id="SM00671">
    <property type="entry name" value="SEL1"/>
    <property type="match status" value="2"/>
</dbReference>
<dbReference type="OrthoDB" id="9792653at2"/>
<dbReference type="Pfam" id="PF08238">
    <property type="entry name" value="Sel1"/>
    <property type="match status" value="1"/>
</dbReference>
<gene>
    <name evidence="1" type="ORF">EDC35_106159</name>
</gene>
<name>A0A4V2V186_9GAMM</name>
<keyword evidence="2" id="KW-1185">Reference proteome</keyword>
<dbReference type="Proteomes" id="UP000295717">
    <property type="component" value="Unassembled WGS sequence"/>
</dbReference>
<organism evidence="1 2">
    <name type="scientific">Thiobaca trueperi</name>
    <dbReference type="NCBI Taxonomy" id="127458"/>
    <lineage>
        <taxon>Bacteria</taxon>
        <taxon>Pseudomonadati</taxon>
        <taxon>Pseudomonadota</taxon>
        <taxon>Gammaproteobacteria</taxon>
        <taxon>Chromatiales</taxon>
        <taxon>Chromatiaceae</taxon>
        <taxon>Thiobaca</taxon>
    </lineage>
</organism>
<sequence>MPSIRLSTAITITGLSRRTLWRRINEGGVSTLGTHEPGEETRLNLDDVLPLSSLPLEPEDRAILVAADRGDAVAQCDLAILLLNADRPAAAIPWFTLSARQFYADAMCFLGRCYLSGEGISRDVDTGLMWLSQAAAKGHPLAEDLMAFLLSPAGRQRRAAGDPPALDAALNDIERRMLLAALAETADPA</sequence>
<dbReference type="Gene3D" id="1.25.40.10">
    <property type="entry name" value="Tetratricopeptide repeat domain"/>
    <property type="match status" value="1"/>
</dbReference>
<dbReference type="AlphaFoldDB" id="A0A4V2V186"/>
<accession>A0A4V2V186</accession>
<dbReference type="EMBL" id="SMAO01000006">
    <property type="protein sequence ID" value="TCT20232.1"/>
    <property type="molecule type" value="Genomic_DNA"/>
</dbReference>
<protein>
    <submittedName>
        <fullName evidence="1">Sel1 repeat-containing protein</fullName>
    </submittedName>
</protein>
<dbReference type="SUPFAM" id="SSF81901">
    <property type="entry name" value="HCP-like"/>
    <property type="match status" value="1"/>
</dbReference>